<organism evidence="1 2">
    <name type="scientific">Candidatus Desulfaltia bathyphila</name>
    <dbReference type="NCBI Taxonomy" id="2841697"/>
    <lineage>
        <taxon>Bacteria</taxon>
        <taxon>Pseudomonadati</taxon>
        <taxon>Thermodesulfobacteriota</taxon>
        <taxon>Desulfobacteria</taxon>
        <taxon>Desulfobacterales</taxon>
        <taxon>Desulfobacterales incertae sedis</taxon>
        <taxon>Candidatus Desulfaltia</taxon>
    </lineage>
</organism>
<evidence type="ECO:0000313" key="2">
    <source>
        <dbReference type="Proteomes" id="UP000603545"/>
    </source>
</evidence>
<sequence>MNTPVIATEDLPAKVMPLLKQLADALELADPEEINISFKAVKKHLDSSTSQELENRLNNYDYDKVLKTLKGIMEEMEKKARGSH</sequence>
<protein>
    <submittedName>
        <fullName evidence="1">Uncharacterized protein</fullName>
    </submittedName>
</protein>
<evidence type="ECO:0000313" key="1">
    <source>
        <dbReference type="EMBL" id="MBC8198721.1"/>
    </source>
</evidence>
<dbReference type="AlphaFoldDB" id="A0A8J6T9Q3"/>
<dbReference type="EMBL" id="JACNLL010000021">
    <property type="protein sequence ID" value="MBC8198721.1"/>
    <property type="molecule type" value="Genomic_DNA"/>
</dbReference>
<name>A0A8J6T9Q3_9BACT</name>
<dbReference type="Proteomes" id="UP000603545">
    <property type="component" value="Unassembled WGS sequence"/>
</dbReference>
<comment type="caution">
    <text evidence="1">The sequence shown here is derived from an EMBL/GenBank/DDBJ whole genome shotgun (WGS) entry which is preliminary data.</text>
</comment>
<proteinExistence type="predicted"/>
<accession>A0A8J6T9Q3</accession>
<gene>
    <name evidence="1" type="ORF">H8E80_01560</name>
</gene>
<reference evidence="1 2" key="1">
    <citation type="submission" date="2020-08" db="EMBL/GenBank/DDBJ databases">
        <title>Bridging the membrane lipid divide: bacteria of the FCB group superphylum have the potential to synthesize archaeal ether lipids.</title>
        <authorList>
            <person name="Villanueva L."/>
            <person name="Von Meijenfeldt F.A.B."/>
            <person name="Westbye A.B."/>
            <person name="Yadav S."/>
            <person name="Hopmans E.C."/>
            <person name="Dutilh B.E."/>
            <person name="Sinninghe Damste J.S."/>
        </authorList>
    </citation>
    <scope>NUCLEOTIDE SEQUENCE [LARGE SCALE GENOMIC DNA]</scope>
    <source>
        <strain evidence="1">NIOZ-UU82</strain>
    </source>
</reference>